<comment type="similarity">
    <text evidence="3">Belongs to the RNase H family.</text>
</comment>
<proteinExistence type="inferred from homology"/>
<evidence type="ECO:0000256" key="6">
    <source>
        <dbReference type="ARBA" id="ARBA00022722"/>
    </source>
</evidence>
<evidence type="ECO:0000256" key="4">
    <source>
        <dbReference type="ARBA" id="ARBA00012180"/>
    </source>
</evidence>
<name>A0A5K1TYY4_ENTHI</name>
<dbReference type="EMBL" id="BDEQ01000001">
    <property type="protein sequence ID" value="GAT96277.1"/>
    <property type="molecule type" value="Genomic_DNA"/>
</dbReference>
<dbReference type="InterPro" id="IPR011320">
    <property type="entry name" value="RNase_H1_N"/>
</dbReference>
<dbReference type="VEuPathDB" id="AmoebaDB:EHI5A_154590"/>
<reference evidence="12 13" key="1">
    <citation type="submission" date="2016-05" db="EMBL/GenBank/DDBJ databases">
        <title>First whole genome sequencing of Entamoeba histolytica HM1:IMSS-clone-6.</title>
        <authorList>
            <person name="Mukherjee Avik.K."/>
            <person name="Izumyama S."/>
            <person name="Nakada-Tsukui K."/>
            <person name="Nozaki T."/>
        </authorList>
    </citation>
    <scope>NUCLEOTIDE SEQUENCE [LARGE SCALE GENOMIC DNA]</scope>
    <source>
        <strain evidence="12 13">HM1:IMSS clone 6</strain>
    </source>
</reference>
<evidence type="ECO:0000256" key="1">
    <source>
        <dbReference type="ARBA" id="ARBA00001946"/>
    </source>
</evidence>
<dbReference type="VEuPathDB" id="AmoebaDB:EHI7A_107280"/>
<feature type="domain" description="Ribonuclease H1 N-terminal" evidence="11">
    <location>
        <begin position="6"/>
        <end position="48"/>
    </location>
</feature>
<comment type="function">
    <text evidence="2">Endonuclease that specifically degrades the RNA of RNA-DNA hybrids.</text>
</comment>
<comment type="cofactor">
    <cofactor evidence="1">
        <name>Mg(2+)</name>
        <dbReference type="ChEBI" id="CHEBI:18420"/>
    </cofactor>
</comment>
<dbReference type="EC" id="3.1.26.4" evidence="4"/>
<organism evidence="12 13">
    <name type="scientific">Entamoeba histolytica</name>
    <dbReference type="NCBI Taxonomy" id="5759"/>
    <lineage>
        <taxon>Eukaryota</taxon>
        <taxon>Amoebozoa</taxon>
        <taxon>Evosea</taxon>
        <taxon>Archamoebae</taxon>
        <taxon>Mastigamoebida</taxon>
        <taxon>Entamoebidae</taxon>
        <taxon>Entamoeba</taxon>
    </lineage>
</organism>
<evidence type="ECO:0000256" key="5">
    <source>
        <dbReference type="ARBA" id="ARBA00017721"/>
    </source>
</evidence>
<dbReference type="VEuPathDB" id="AmoebaDB:KM1_185820"/>
<dbReference type="AlphaFoldDB" id="A0A5K1TYY4"/>
<dbReference type="OMA" id="EEAYIKH"/>
<keyword evidence="9" id="KW-0378">Hydrolase</keyword>
<evidence type="ECO:0000256" key="8">
    <source>
        <dbReference type="ARBA" id="ARBA00022759"/>
    </source>
</evidence>
<keyword evidence="7" id="KW-0479">Metal-binding</keyword>
<dbReference type="GO" id="GO:0046872">
    <property type="term" value="F:metal ion binding"/>
    <property type="evidence" value="ECO:0007669"/>
    <property type="project" value="UniProtKB-KW"/>
</dbReference>
<dbReference type="VEuPathDB" id="AmoebaDB:EHI_042240"/>
<dbReference type="Pfam" id="PF01693">
    <property type="entry name" value="Cauli_VI"/>
    <property type="match status" value="1"/>
</dbReference>
<evidence type="ECO:0000256" key="10">
    <source>
        <dbReference type="ARBA" id="ARBA00022842"/>
    </source>
</evidence>
<evidence type="ECO:0000256" key="2">
    <source>
        <dbReference type="ARBA" id="ARBA00004065"/>
    </source>
</evidence>
<evidence type="ECO:0000259" key="11">
    <source>
        <dbReference type="Pfam" id="PF01693"/>
    </source>
</evidence>
<dbReference type="SUPFAM" id="SSF55658">
    <property type="entry name" value="L9 N-domain-like"/>
    <property type="match status" value="1"/>
</dbReference>
<evidence type="ECO:0000256" key="9">
    <source>
        <dbReference type="ARBA" id="ARBA00022801"/>
    </source>
</evidence>
<evidence type="ECO:0000256" key="7">
    <source>
        <dbReference type="ARBA" id="ARBA00022723"/>
    </source>
</evidence>
<protein>
    <recommendedName>
        <fullName evidence="5">Ribonuclease H</fullName>
        <ecNumber evidence="4">3.1.26.4</ecNumber>
    </recommendedName>
</protein>
<dbReference type="Proteomes" id="UP000078387">
    <property type="component" value="Unassembled WGS sequence"/>
</dbReference>
<dbReference type="GO" id="GO:0004523">
    <property type="term" value="F:RNA-DNA hybrid ribonuclease activity"/>
    <property type="evidence" value="ECO:0007669"/>
    <property type="project" value="UniProtKB-EC"/>
</dbReference>
<dbReference type="InterPro" id="IPR037056">
    <property type="entry name" value="RNase_H1_N_sf"/>
</dbReference>
<keyword evidence="8" id="KW-0255">Endonuclease</keyword>
<dbReference type="InterPro" id="IPR009027">
    <property type="entry name" value="Ribosomal_bL9/RNase_H1_N"/>
</dbReference>
<gene>
    <name evidence="12" type="ORF">CL6EHI_042240</name>
</gene>
<dbReference type="VEuPathDB" id="AmoebaDB:EHI8A_114550"/>
<accession>A0A5K1TYY4</accession>
<comment type="caution">
    <text evidence="12">The sequence shown here is derived from an EMBL/GenBank/DDBJ whole genome shotgun (WGS) entry which is preliminary data.</text>
</comment>
<keyword evidence="6" id="KW-0540">Nuclease</keyword>
<keyword evidence="10" id="KW-0460">Magnesium</keyword>
<evidence type="ECO:0000313" key="13">
    <source>
        <dbReference type="Proteomes" id="UP000078387"/>
    </source>
</evidence>
<dbReference type="FunFam" id="3.40.970.10:FF:000002">
    <property type="entry name" value="Ribonuclease H"/>
    <property type="match status" value="1"/>
</dbReference>
<sequence length="188" mass="21974">MPKKPKWYVVFEGRKRGIYTSWDVCSSLIKGFSQAKYKSYLTQKEAEDVFQNYITIHPNPITNEEIIEKRIIKDNNKKDTILVKEDIIIPSFNEVKLPSQMKQSNNSSFGIRFSQNKNGLIRTDINEVVIPGIQSVELYKKGIEYLFYNHLIEVGYKLIIPLCYFQQIQVSSLLIPLQTIYDMIIQIE</sequence>
<dbReference type="Gene3D" id="3.40.970.10">
    <property type="entry name" value="Ribonuclease H1, N-terminal domain"/>
    <property type="match status" value="1"/>
</dbReference>
<evidence type="ECO:0000313" key="12">
    <source>
        <dbReference type="EMBL" id="GAT96277.1"/>
    </source>
</evidence>
<evidence type="ECO:0000256" key="3">
    <source>
        <dbReference type="ARBA" id="ARBA00005300"/>
    </source>
</evidence>